<name>A0A6J5JR58_9BURK</name>
<protein>
    <recommendedName>
        <fullName evidence="1">Cyclic nucleotide-binding domain-containing protein</fullName>
    </recommendedName>
</protein>
<reference evidence="2 3" key="1">
    <citation type="submission" date="2020-04" db="EMBL/GenBank/DDBJ databases">
        <authorList>
            <person name="Depoorter E."/>
        </authorList>
    </citation>
    <scope>NUCLEOTIDE SEQUENCE [LARGE SCALE GENOMIC DNA]</scope>
    <source>
        <strain evidence="2 3">BCC0132</strain>
    </source>
</reference>
<dbReference type="AlphaFoldDB" id="A0A6J5JR58"/>
<organism evidence="2 3">
    <name type="scientific">Burkholderia cenocepacia</name>
    <dbReference type="NCBI Taxonomy" id="95486"/>
    <lineage>
        <taxon>Bacteria</taxon>
        <taxon>Pseudomonadati</taxon>
        <taxon>Pseudomonadota</taxon>
        <taxon>Betaproteobacteria</taxon>
        <taxon>Burkholderiales</taxon>
        <taxon>Burkholderiaceae</taxon>
        <taxon>Burkholderia</taxon>
        <taxon>Burkholderia cepacia complex</taxon>
    </lineage>
</organism>
<accession>A0A6J5JR58</accession>
<sequence length="180" mass="19637">MIGEYLKTCIGPRPTPALTAERTSYMAAVEPAPYWSGAVNTVVVPLLPTAAIMYQVAHGRETALLDEYETLQADWDGYDADPISEDACNAAKSFLVSLPSNFESPDLCPNPSGTISMEWESPNGQAQLELGRSKFSFYLRQKGAATVYQRGDAKLASSVYGLLAMLYANPRPKSITNIEY</sequence>
<feature type="domain" description="Cyclic nucleotide-binding" evidence="1">
    <location>
        <begin position="122"/>
        <end position="180"/>
    </location>
</feature>
<evidence type="ECO:0000313" key="3">
    <source>
        <dbReference type="Proteomes" id="UP000494322"/>
    </source>
</evidence>
<dbReference type="EMBL" id="CABWIK020000051">
    <property type="protein sequence ID" value="CAB3973878.1"/>
    <property type="molecule type" value="Genomic_DNA"/>
</dbReference>
<gene>
    <name evidence="2" type="ORF">BCO9919_05991</name>
</gene>
<dbReference type="Proteomes" id="UP000494322">
    <property type="component" value="Unassembled WGS sequence"/>
</dbReference>
<proteinExistence type="predicted"/>
<dbReference type="PROSITE" id="PS50042">
    <property type="entry name" value="CNMP_BINDING_3"/>
    <property type="match status" value="1"/>
</dbReference>
<evidence type="ECO:0000259" key="1">
    <source>
        <dbReference type="PROSITE" id="PS50042"/>
    </source>
</evidence>
<evidence type="ECO:0000313" key="2">
    <source>
        <dbReference type="EMBL" id="CAB3973878.1"/>
    </source>
</evidence>
<dbReference type="InterPro" id="IPR000595">
    <property type="entry name" value="cNMP-bd_dom"/>
</dbReference>